<dbReference type="Proteomes" id="UP000094527">
    <property type="component" value="Unassembled WGS sequence"/>
</dbReference>
<dbReference type="InterPro" id="IPR012677">
    <property type="entry name" value="Nucleotide-bd_a/b_plait_sf"/>
</dbReference>
<keyword evidence="3" id="KW-0507">mRNA processing</keyword>
<sequence>MVVALPKRLADIGMSGLVRVVGTEEVEEKFDLYAEDDMNLAMQFPVSSNNTPGDADTDELFNDVVTDRVNYGVNDNNNGSFNGSAENDNVEESEGERGFVKGGPPLARKFNIYVGNLTWWTTDQQMEDVMKEIGVEDLIEIKFYENRSNGQSKGYCNVIVNSQNSITLIREKLPRREIHGKMPIVEVASKAALAQFESQAKTRPCPAPGAPVGCVPRNSIPGIPPYGMMPMGPRMNGPPIRPGRCGPPSPHGMSPPRNMLGMPHPHHPPPGHPSNFPHRPPMDLHRPPFRPHHQPMNMHCPVPNPGGMGHPGHHHPRPEWMRPPGAHHQYPCHPGLMQPNTGGPPMGSMGVTNAPPGVHGASSSSPLPHVNPAFFQPHHFSGPPPPGTMCGQGDNGSPISGLEARSRNNEAFPSPKKERNTFPTLNDEEVEEIMSRNRSVSSSAISRAVSDAATGDFASAIETLVTAISLIRQSKVASEDRCKVLLDSLKDTLGGIESKSYGRAREHARSRSRSRSREQNRHRSYYRSRSSRVVKEVS</sequence>
<feature type="domain" description="RRM" evidence="8">
    <location>
        <begin position="110"/>
        <end position="190"/>
    </location>
</feature>
<accession>A0A1D2NFI8</accession>
<evidence type="ECO:0000256" key="4">
    <source>
        <dbReference type="ARBA" id="ARBA00022884"/>
    </source>
</evidence>
<reference evidence="9 10" key="1">
    <citation type="journal article" date="2016" name="Genome Biol. Evol.">
        <title>Gene Family Evolution Reflects Adaptation to Soil Environmental Stressors in the Genome of the Collembolan Orchesella cincta.</title>
        <authorList>
            <person name="Faddeeva-Vakhrusheva A."/>
            <person name="Derks M.F."/>
            <person name="Anvar S.Y."/>
            <person name="Agamennone V."/>
            <person name="Suring W."/>
            <person name="Smit S."/>
            <person name="van Straalen N.M."/>
            <person name="Roelofs D."/>
        </authorList>
    </citation>
    <scope>NUCLEOTIDE SEQUENCE [LARGE SCALE GENOMIC DNA]</scope>
    <source>
        <tissue evidence="9">Mixed pool</tissue>
    </source>
</reference>
<dbReference type="InterPro" id="IPR057951">
    <property type="entry name" value="CPSF6/7_RSLD_N"/>
</dbReference>
<dbReference type="Pfam" id="PF25524">
    <property type="entry name" value="RSLD_CPSF6"/>
    <property type="match status" value="1"/>
</dbReference>
<dbReference type="AlphaFoldDB" id="A0A1D2NFI8"/>
<dbReference type="STRING" id="48709.A0A1D2NFI8"/>
<keyword evidence="10" id="KW-1185">Reference proteome</keyword>
<evidence type="ECO:0000256" key="6">
    <source>
        <dbReference type="PROSITE-ProRule" id="PRU00176"/>
    </source>
</evidence>
<feature type="compositionally biased region" description="Basic and acidic residues" evidence="7">
    <location>
        <begin position="503"/>
        <end position="521"/>
    </location>
</feature>
<evidence type="ECO:0000256" key="2">
    <source>
        <dbReference type="ARBA" id="ARBA00006265"/>
    </source>
</evidence>
<protein>
    <submittedName>
        <fullName evidence="9">Cleavage and polyadenylation specificity factor subunit 6</fullName>
    </submittedName>
</protein>
<evidence type="ECO:0000256" key="5">
    <source>
        <dbReference type="ARBA" id="ARBA00023242"/>
    </source>
</evidence>
<evidence type="ECO:0000259" key="8">
    <source>
        <dbReference type="PROSITE" id="PS50102"/>
    </source>
</evidence>
<feature type="compositionally biased region" description="Polar residues" evidence="7">
    <location>
        <begin position="74"/>
        <end position="87"/>
    </location>
</feature>
<dbReference type="EMBL" id="LJIJ01000057">
    <property type="protein sequence ID" value="ODN03997.1"/>
    <property type="molecule type" value="Genomic_DNA"/>
</dbReference>
<feature type="region of interest" description="Disordered" evidence="7">
    <location>
        <begin position="377"/>
        <end position="423"/>
    </location>
</feature>
<dbReference type="GO" id="GO:0003723">
    <property type="term" value="F:RNA binding"/>
    <property type="evidence" value="ECO:0007669"/>
    <property type="project" value="UniProtKB-UniRule"/>
</dbReference>
<name>A0A1D2NFI8_ORCCI</name>
<dbReference type="SMART" id="SM00360">
    <property type="entry name" value="RRM"/>
    <property type="match status" value="1"/>
</dbReference>
<dbReference type="InterPro" id="IPR035979">
    <property type="entry name" value="RBD_domain_sf"/>
</dbReference>
<evidence type="ECO:0000313" key="9">
    <source>
        <dbReference type="EMBL" id="ODN03997.1"/>
    </source>
</evidence>
<evidence type="ECO:0000256" key="3">
    <source>
        <dbReference type="ARBA" id="ARBA00022664"/>
    </source>
</evidence>
<dbReference type="Pfam" id="PF00076">
    <property type="entry name" value="RRM_1"/>
    <property type="match status" value="1"/>
</dbReference>
<organism evidence="9 10">
    <name type="scientific">Orchesella cincta</name>
    <name type="common">Springtail</name>
    <name type="synonym">Podura cincta</name>
    <dbReference type="NCBI Taxonomy" id="48709"/>
    <lineage>
        <taxon>Eukaryota</taxon>
        <taxon>Metazoa</taxon>
        <taxon>Ecdysozoa</taxon>
        <taxon>Arthropoda</taxon>
        <taxon>Hexapoda</taxon>
        <taxon>Collembola</taxon>
        <taxon>Entomobryomorpha</taxon>
        <taxon>Entomobryoidea</taxon>
        <taxon>Orchesellidae</taxon>
        <taxon>Orchesellinae</taxon>
        <taxon>Orchesella</taxon>
    </lineage>
</organism>
<dbReference type="GO" id="GO:0006397">
    <property type="term" value="P:mRNA processing"/>
    <property type="evidence" value="ECO:0007669"/>
    <property type="project" value="UniProtKB-KW"/>
</dbReference>
<feature type="region of interest" description="Disordered" evidence="7">
    <location>
        <begin position="496"/>
        <end position="538"/>
    </location>
</feature>
<dbReference type="GO" id="GO:0005634">
    <property type="term" value="C:nucleus"/>
    <property type="evidence" value="ECO:0007669"/>
    <property type="project" value="UniProtKB-SubCell"/>
</dbReference>
<evidence type="ECO:0000256" key="1">
    <source>
        <dbReference type="ARBA" id="ARBA00004123"/>
    </source>
</evidence>
<feature type="region of interest" description="Disordered" evidence="7">
    <location>
        <begin position="74"/>
        <end position="102"/>
    </location>
</feature>
<keyword evidence="4 6" id="KW-0694">RNA-binding</keyword>
<proteinExistence type="inferred from homology"/>
<dbReference type="PANTHER" id="PTHR23204">
    <property type="entry name" value="CLEAVAGE AND POLYADENYLATION SPECIFIC FACTOR"/>
    <property type="match status" value="1"/>
</dbReference>
<gene>
    <name evidence="9" type="ORF">Ocin01_02634</name>
</gene>
<dbReference type="PROSITE" id="PS50102">
    <property type="entry name" value="RRM"/>
    <property type="match status" value="1"/>
</dbReference>
<dbReference type="InterPro" id="IPR000504">
    <property type="entry name" value="RRM_dom"/>
</dbReference>
<feature type="compositionally biased region" description="Basic residues" evidence="7">
    <location>
        <begin position="522"/>
        <end position="532"/>
    </location>
</feature>
<keyword evidence="5" id="KW-0539">Nucleus</keyword>
<dbReference type="Gene3D" id="3.30.70.330">
    <property type="match status" value="1"/>
</dbReference>
<dbReference type="OMA" id="KFHENRQ"/>
<dbReference type="InterPro" id="IPR034772">
    <property type="entry name" value="CPSF6/7"/>
</dbReference>
<comment type="similarity">
    <text evidence="2">Belongs to the RRM CPSF6/7 family.</text>
</comment>
<comment type="caution">
    <text evidence="9">The sequence shown here is derived from an EMBL/GenBank/DDBJ whole genome shotgun (WGS) entry which is preliminary data.</text>
</comment>
<comment type="subcellular location">
    <subcellularLocation>
        <location evidence="1">Nucleus</location>
    </subcellularLocation>
</comment>
<dbReference type="SUPFAM" id="SSF54928">
    <property type="entry name" value="RNA-binding domain, RBD"/>
    <property type="match status" value="1"/>
</dbReference>
<dbReference type="OrthoDB" id="10065185at2759"/>
<feature type="region of interest" description="Disordered" evidence="7">
    <location>
        <begin position="245"/>
        <end position="270"/>
    </location>
</feature>
<evidence type="ECO:0000313" key="10">
    <source>
        <dbReference type="Proteomes" id="UP000094527"/>
    </source>
</evidence>
<evidence type="ECO:0000256" key="7">
    <source>
        <dbReference type="SAM" id="MobiDB-lite"/>
    </source>
</evidence>